<reference evidence="4 5" key="1">
    <citation type="journal article" date="2012" name="BMC Genomics">
        <title>Comparative genomic analysis and phylogenetic position of Theileria equi.</title>
        <authorList>
            <person name="Kappmeyer L.S."/>
            <person name="Thiagarajan M."/>
            <person name="Herndon D.R."/>
            <person name="Ramsay J.D."/>
            <person name="Caler E."/>
            <person name="Djikeng A."/>
            <person name="Gillespie J.J."/>
            <person name="Lau A.O."/>
            <person name="Roalson E.H."/>
            <person name="Silva J.C."/>
            <person name="Silva M.G."/>
            <person name="Suarez C.E."/>
            <person name="Ueti M.W."/>
            <person name="Nene V.M."/>
            <person name="Mealey R.H."/>
            <person name="Knowles D.P."/>
            <person name="Brayton K.A."/>
        </authorList>
    </citation>
    <scope>NUCLEOTIDE SEQUENCE [LARGE SCALE GENOMIC DNA]</scope>
    <source>
        <strain evidence="4 5">WA</strain>
    </source>
</reference>
<proteinExistence type="predicted"/>
<evidence type="ECO:0000256" key="1">
    <source>
        <dbReference type="SAM" id="MobiDB-lite"/>
    </source>
</evidence>
<feature type="chain" id="PRO_5003952195" description="Signal peptide containing protein" evidence="3">
    <location>
        <begin position="19"/>
        <end position="730"/>
    </location>
</feature>
<dbReference type="AlphaFoldDB" id="L1LAS6"/>
<evidence type="ECO:0000313" key="5">
    <source>
        <dbReference type="Proteomes" id="UP000031512"/>
    </source>
</evidence>
<dbReference type="RefSeq" id="XP_004831811.1">
    <property type="nucleotide sequence ID" value="XM_004831754.1"/>
</dbReference>
<protein>
    <recommendedName>
        <fullName evidence="6">Signal peptide containing protein</fullName>
    </recommendedName>
</protein>
<feature type="transmembrane region" description="Helical" evidence="2">
    <location>
        <begin position="708"/>
        <end position="726"/>
    </location>
</feature>
<dbReference type="GeneID" id="15803962"/>
<dbReference type="InterPro" id="IPR007480">
    <property type="entry name" value="DUF529"/>
</dbReference>
<accession>L1LAS6</accession>
<keyword evidence="5" id="KW-1185">Reference proteome</keyword>
<keyword evidence="2" id="KW-0472">Membrane</keyword>
<name>L1LAS6_THEEQ</name>
<feature type="region of interest" description="Disordered" evidence="1">
    <location>
        <begin position="72"/>
        <end position="91"/>
    </location>
</feature>
<comment type="caution">
    <text evidence="4">The sequence shown here is derived from an EMBL/GenBank/DDBJ whole genome shotgun (WGS) entry which is preliminary data.</text>
</comment>
<feature type="compositionally biased region" description="Low complexity" evidence="1">
    <location>
        <begin position="39"/>
        <end position="48"/>
    </location>
</feature>
<dbReference type="KEGG" id="beq:BEWA_048260"/>
<feature type="signal peptide" evidence="3">
    <location>
        <begin position="1"/>
        <end position="18"/>
    </location>
</feature>
<dbReference type="VEuPathDB" id="PiroplasmaDB:BEWA_048260"/>
<feature type="region of interest" description="Disordered" evidence="1">
    <location>
        <begin position="470"/>
        <end position="494"/>
    </location>
</feature>
<feature type="compositionally biased region" description="Basic and acidic residues" evidence="1">
    <location>
        <begin position="475"/>
        <end position="494"/>
    </location>
</feature>
<dbReference type="Proteomes" id="UP000031512">
    <property type="component" value="Unassembled WGS sequence"/>
</dbReference>
<evidence type="ECO:0000313" key="4">
    <source>
        <dbReference type="EMBL" id="EKX72359.1"/>
    </source>
</evidence>
<dbReference type="Pfam" id="PF04385">
    <property type="entry name" value="FAINT"/>
    <property type="match status" value="3"/>
</dbReference>
<organism evidence="4 5">
    <name type="scientific">Theileria equi strain WA</name>
    <dbReference type="NCBI Taxonomy" id="1537102"/>
    <lineage>
        <taxon>Eukaryota</taxon>
        <taxon>Sar</taxon>
        <taxon>Alveolata</taxon>
        <taxon>Apicomplexa</taxon>
        <taxon>Aconoidasida</taxon>
        <taxon>Piroplasmida</taxon>
        <taxon>Theileriidae</taxon>
        <taxon>Theileria</taxon>
    </lineage>
</organism>
<feature type="region of interest" description="Disordered" evidence="1">
    <location>
        <begin position="216"/>
        <end position="237"/>
    </location>
</feature>
<feature type="region of interest" description="Disordered" evidence="1">
    <location>
        <begin position="21"/>
        <end position="65"/>
    </location>
</feature>
<keyword evidence="2" id="KW-0812">Transmembrane</keyword>
<dbReference type="OrthoDB" id="363079at2759"/>
<keyword evidence="3" id="KW-0732">Signal</keyword>
<evidence type="ECO:0000256" key="3">
    <source>
        <dbReference type="SAM" id="SignalP"/>
    </source>
</evidence>
<keyword evidence="2" id="KW-1133">Transmembrane helix</keyword>
<sequence length="730" mass="83775">MNIAIMFCFFYLCKFGKSADNSEGESLTKNGGNLRRRNSLSNQSHSSQDSAKGSQPTTPPAVTVPLVQPGENVKQHREPLIPPTPLDGQTVQDAPRLTLVPMTFDIFDVDHERVRSSERTTFGIAQVTYVPVPGFYFKKIEEMGEDIWDSGESNQISTRLTTYGKNGLVSIIEVDVVSNLGDIPEAVYFEKLGNIWEGITSDMFYDKLSAMEEKKKPFKINRNEEPSSPTGKDDRKLDTIDLSNVDENLVDITSSLEGAMSYVKYVPKNKVNIGPIVDGGEVIWAPKDMHMECAFIKIFSRDEMKLMFIYTRHHKFPEYVYFKKIGNSWKHINKDEYDNTFDIMKEMRPIKYVLDLANPEEGKFTVRDEYDDGIKQRVISPKSTFTVTSIVDGERKVWEAGSGEKLKIATYNYKGSSAVLRLILDKYTMETVRFFVKRKSKWMQVLDDTYNRKFREMKRKEAIETPIFPPIILPSHDDEKPSPPKPARTENQKQHFFETVLPEMIEREKEINKGLEPIKDAKVVVDNHPFLIPESVVMEQRKHQSEQKIYHPPKVEDKKPERRSNIDFSAELDRARQEVERRFSVLSSLEITGGETPKIEKQERTINGVVETIFVPKEGKFNKVTENGVDVWIAKNGEACIKVKMYSNGKSKLLHLYNIFGNRVGFKTLKKSGSSWLPVDENKMYEELSRMRGEIVDKKTKPEISGSIFSSPLILVLQFSILFYFINSMD</sequence>
<gene>
    <name evidence="4" type="ORF">BEWA_048260</name>
</gene>
<evidence type="ECO:0000256" key="2">
    <source>
        <dbReference type="SAM" id="Phobius"/>
    </source>
</evidence>
<evidence type="ECO:0008006" key="6">
    <source>
        <dbReference type="Google" id="ProtNLM"/>
    </source>
</evidence>
<dbReference type="EMBL" id="ACOU01000007">
    <property type="protein sequence ID" value="EKX72359.1"/>
    <property type="molecule type" value="Genomic_DNA"/>
</dbReference>